<keyword evidence="7" id="KW-0472">Membrane</keyword>
<dbReference type="Gene3D" id="1.25.40.20">
    <property type="entry name" value="Ankyrin repeat-containing domain"/>
    <property type="match status" value="2"/>
</dbReference>
<comment type="subcellular location">
    <subcellularLocation>
        <location evidence="1">Target cell membrane</location>
    </subcellularLocation>
</comment>
<evidence type="ECO:0000256" key="4">
    <source>
        <dbReference type="ARBA" id="ARBA00022737"/>
    </source>
</evidence>
<evidence type="ECO:0000256" key="6">
    <source>
        <dbReference type="ARBA" id="ARBA00023043"/>
    </source>
</evidence>
<name>A0ABM1BYZ3_LIMPO</name>
<keyword evidence="2" id="KW-0268">Exocytosis</keyword>
<dbReference type="PROSITE" id="PS50297">
    <property type="entry name" value="ANK_REP_REGION"/>
    <property type="match status" value="2"/>
</dbReference>
<keyword evidence="7" id="KW-1053">Target membrane</keyword>
<dbReference type="GeneID" id="106475179"/>
<reference evidence="10" key="1">
    <citation type="submission" date="2025-08" db="UniProtKB">
        <authorList>
            <consortium name="RefSeq"/>
        </authorList>
    </citation>
    <scope>IDENTIFICATION</scope>
    <source>
        <tissue evidence="10">Muscle</tissue>
    </source>
</reference>
<dbReference type="Pfam" id="PF12796">
    <property type="entry name" value="Ank_2"/>
    <property type="match status" value="1"/>
</dbReference>
<dbReference type="RefSeq" id="XP_013791330.1">
    <property type="nucleotide sequence ID" value="XM_013935876.2"/>
</dbReference>
<dbReference type="PROSITE" id="PS50088">
    <property type="entry name" value="ANK_REPEAT"/>
    <property type="match status" value="2"/>
</dbReference>
<protein>
    <submittedName>
        <fullName evidence="10">Ankyrin repeat domain-containing protein 54-like</fullName>
    </submittedName>
</protein>
<keyword evidence="5" id="KW-0528">Neurotoxin</keyword>
<dbReference type="PRINTS" id="PR01415">
    <property type="entry name" value="ANKYRIN"/>
</dbReference>
<evidence type="ECO:0000256" key="3">
    <source>
        <dbReference type="ARBA" id="ARBA00022537"/>
    </source>
</evidence>
<feature type="repeat" description="ANK" evidence="8">
    <location>
        <begin position="87"/>
        <end position="119"/>
    </location>
</feature>
<evidence type="ECO:0000256" key="2">
    <source>
        <dbReference type="ARBA" id="ARBA00022483"/>
    </source>
</evidence>
<accession>A0ABM1BYZ3</accession>
<sequence>ETGKEHVGGTEPPSGLSFLNVQPLTQQLGYNVDYQQHLHMSKIRPAILQRKNEARWKRITGVYPKVRNVIVQRLLDAGVDPCAADERQRTSLHFSACKGNVEICKLLLERGANPNQRDVIGNTPLHLAACTSNIEIVTLLLKAGTDINALDNSGRTPFHLAQSKLKLLQFDGGFSSCQLKAEVMQVVEMMRVCLERSGNAAELDFLNVFYSRIQSHQTKEEVDSDVKDLLFSLSHLNLNKVCNS</sequence>
<evidence type="ECO:0000256" key="5">
    <source>
        <dbReference type="ARBA" id="ARBA00023028"/>
    </source>
</evidence>
<feature type="repeat" description="ANK" evidence="8">
    <location>
        <begin position="120"/>
        <end position="152"/>
    </location>
</feature>
<dbReference type="InterPro" id="IPR036770">
    <property type="entry name" value="Ankyrin_rpt-contain_sf"/>
</dbReference>
<evidence type="ECO:0000313" key="10">
    <source>
        <dbReference type="RefSeq" id="XP_013791330.1"/>
    </source>
</evidence>
<proteinExistence type="predicted"/>
<evidence type="ECO:0000256" key="8">
    <source>
        <dbReference type="PROSITE-ProRule" id="PRU00023"/>
    </source>
</evidence>
<evidence type="ECO:0000256" key="1">
    <source>
        <dbReference type="ARBA" id="ARBA00004175"/>
    </source>
</evidence>
<dbReference type="PANTHER" id="PTHR24171:SF9">
    <property type="entry name" value="ANKYRIN REPEAT DOMAIN-CONTAINING PROTEIN 39"/>
    <property type="match status" value="1"/>
</dbReference>
<keyword evidence="5" id="KW-0800">Toxin</keyword>
<dbReference type="SMART" id="SM00248">
    <property type="entry name" value="ANK"/>
    <property type="match status" value="2"/>
</dbReference>
<keyword evidence="4" id="KW-0677">Repeat</keyword>
<dbReference type="PANTHER" id="PTHR24171">
    <property type="entry name" value="ANKYRIN REPEAT DOMAIN-CONTAINING PROTEIN 39-RELATED"/>
    <property type="match status" value="1"/>
</dbReference>
<feature type="non-terminal residue" evidence="10">
    <location>
        <position position="1"/>
    </location>
</feature>
<organism evidence="9 10">
    <name type="scientific">Limulus polyphemus</name>
    <name type="common">Atlantic horseshoe crab</name>
    <dbReference type="NCBI Taxonomy" id="6850"/>
    <lineage>
        <taxon>Eukaryota</taxon>
        <taxon>Metazoa</taxon>
        <taxon>Ecdysozoa</taxon>
        <taxon>Arthropoda</taxon>
        <taxon>Chelicerata</taxon>
        <taxon>Merostomata</taxon>
        <taxon>Xiphosura</taxon>
        <taxon>Limulidae</taxon>
        <taxon>Limulus</taxon>
    </lineage>
</organism>
<evidence type="ECO:0000313" key="9">
    <source>
        <dbReference type="Proteomes" id="UP000694941"/>
    </source>
</evidence>
<keyword evidence="9" id="KW-1185">Reference proteome</keyword>
<keyword evidence="5" id="KW-0638">Presynaptic neurotoxin</keyword>
<dbReference type="InterPro" id="IPR002110">
    <property type="entry name" value="Ankyrin_rpt"/>
</dbReference>
<dbReference type="SUPFAM" id="SSF48403">
    <property type="entry name" value="Ankyrin repeat"/>
    <property type="match status" value="1"/>
</dbReference>
<dbReference type="Proteomes" id="UP000694941">
    <property type="component" value="Unplaced"/>
</dbReference>
<keyword evidence="6 8" id="KW-0040">ANK repeat</keyword>
<keyword evidence="3" id="KW-1052">Target cell membrane</keyword>
<evidence type="ECO:0000256" key="7">
    <source>
        <dbReference type="ARBA" id="ARBA00023298"/>
    </source>
</evidence>
<gene>
    <name evidence="10" type="primary">LOC106475179</name>
</gene>